<keyword evidence="1" id="KW-0238">DNA-binding</keyword>
<evidence type="ECO:0000313" key="1">
    <source>
        <dbReference type="EMBL" id="MDQ0933179.1"/>
    </source>
</evidence>
<dbReference type="Proteomes" id="UP001223072">
    <property type="component" value="Unassembled WGS sequence"/>
</dbReference>
<reference evidence="1 2" key="1">
    <citation type="submission" date="2023-07" db="EMBL/GenBank/DDBJ databases">
        <title>Comparative genomics of wheat-associated soil bacteria to identify genetic determinants of phenazine resistance.</title>
        <authorList>
            <person name="Mouncey N."/>
        </authorList>
    </citation>
    <scope>NUCLEOTIDE SEQUENCE [LARGE SCALE GENOMIC DNA]</scope>
    <source>
        <strain evidence="1 2">W2I16</strain>
    </source>
</reference>
<dbReference type="EMBL" id="JAUSZS010000004">
    <property type="protein sequence ID" value="MDQ0933179.1"/>
    <property type="molecule type" value="Genomic_DNA"/>
</dbReference>
<comment type="caution">
    <text evidence="1">The sequence shown here is derived from an EMBL/GenBank/DDBJ whole genome shotgun (WGS) entry which is preliminary data.</text>
</comment>
<accession>A0ABU0RMI3</accession>
<dbReference type="GO" id="GO:0003677">
    <property type="term" value="F:DNA binding"/>
    <property type="evidence" value="ECO:0007669"/>
    <property type="project" value="UniProtKB-KW"/>
</dbReference>
<keyword evidence="2" id="KW-1185">Reference proteome</keyword>
<dbReference type="InterPro" id="IPR036388">
    <property type="entry name" value="WH-like_DNA-bd_sf"/>
</dbReference>
<evidence type="ECO:0000313" key="2">
    <source>
        <dbReference type="Proteomes" id="UP001223072"/>
    </source>
</evidence>
<organism evidence="1 2">
    <name type="scientific">Streptomyces turgidiscabies</name>
    <dbReference type="NCBI Taxonomy" id="85558"/>
    <lineage>
        <taxon>Bacteria</taxon>
        <taxon>Bacillati</taxon>
        <taxon>Actinomycetota</taxon>
        <taxon>Actinomycetes</taxon>
        <taxon>Kitasatosporales</taxon>
        <taxon>Streptomycetaceae</taxon>
        <taxon>Streptomyces</taxon>
    </lineage>
</organism>
<sequence length="42" mass="4884">MATLERAGLVRSTRVGNWTHYRRDEERIAWLVEELRGGVGNE</sequence>
<name>A0ABU0RMI3_9ACTN</name>
<gene>
    <name evidence="1" type="ORF">QFZ49_003119</name>
</gene>
<proteinExistence type="predicted"/>
<protein>
    <submittedName>
        <fullName evidence="1">DNA-binding transcriptional ArsR family regulator</fullName>
    </submittedName>
</protein>
<dbReference type="SUPFAM" id="SSF46785">
    <property type="entry name" value="Winged helix' DNA-binding domain"/>
    <property type="match status" value="1"/>
</dbReference>
<dbReference type="InterPro" id="IPR036390">
    <property type="entry name" value="WH_DNA-bd_sf"/>
</dbReference>
<dbReference type="Gene3D" id="1.10.10.10">
    <property type="entry name" value="Winged helix-like DNA-binding domain superfamily/Winged helix DNA-binding domain"/>
    <property type="match status" value="1"/>
</dbReference>